<accession>A0ACC3CV65</accession>
<proteinExistence type="predicted"/>
<dbReference type="Proteomes" id="UP001186974">
    <property type="component" value="Unassembled WGS sequence"/>
</dbReference>
<dbReference type="EMBL" id="JAWDJW010011304">
    <property type="protein sequence ID" value="KAK3044896.1"/>
    <property type="molecule type" value="Genomic_DNA"/>
</dbReference>
<feature type="non-terminal residue" evidence="1">
    <location>
        <position position="384"/>
    </location>
</feature>
<protein>
    <submittedName>
        <fullName evidence="1">Uncharacterized protein</fullName>
    </submittedName>
</protein>
<comment type="caution">
    <text evidence="1">The sequence shown here is derived from an EMBL/GenBank/DDBJ whole genome shotgun (WGS) entry which is preliminary data.</text>
</comment>
<gene>
    <name evidence="1" type="ORF">LTS18_015112</name>
</gene>
<evidence type="ECO:0000313" key="2">
    <source>
        <dbReference type="Proteomes" id="UP001186974"/>
    </source>
</evidence>
<name>A0ACC3CV65_9PEZI</name>
<keyword evidence="2" id="KW-1185">Reference proteome</keyword>
<organism evidence="1 2">
    <name type="scientific">Coniosporium uncinatum</name>
    <dbReference type="NCBI Taxonomy" id="93489"/>
    <lineage>
        <taxon>Eukaryota</taxon>
        <taxon>Fungi</taxon>
        <taxon>Dikarya</taxon>
        <taxon>Ascomycota</taxon>
        <taxon>Pezizomycotina</taxon>
        <taxon>Dothideomycetes</taxon>
        <taxon>Dothideomycetes incertae sedis</taxon>
        <taxon>Coniosporium</taxon>
    </lineage>
</organism>
<evidence type="ECO:0000313" key="1">
    <source>
        <dbReference type="EMBL" id="KAK3044896.1"/>
    </source>
</evidence>
<sequence length="384" mass="43065">MSGAKITNGVDDDIDVEDRAEDDEDGPTFGNADLNAPEGASEDEADVDMGDEDMEGLSGGLTNPNNIMYQDFFAPPPHKRVNKKGRPHPHNFPSRAPNTLLREDDRTDNDVDRTISAVHRDLFSESPEPDSDAAAEPKDDPSDPRARRSTHEKRQSRLAEEIRRLEAANVAKRNWTLQGEARANDRPVNSLLEEDLDFERAGKPVQPVTQEVTEDIEALVKRRILAKEFDEVIRRRPDSLAPEAVRRGKADFEIEDTKSGKGLAEVYEEEHLKRTDPNYVDARDAKLKKEHQEIEGLWRDVEARLDALSSWHYKPKPPQMQVEVRVDAPVVSLEDARPTVGSEVGGSLLAPQEVYRAGEEKEKGEVSTKGGQILSREELTKDEK</sequence>
<reference evidence="1" key="1">
    <citation type="submission" date="2024-09" db="EMBL/GenBank/DDBJ databases">
        <title>Black Yeasts Isolated from many extreme environments.</title>
        <authorList>
            <person name="Coleine C."/>
            <person name="Stajich J.E."/>
            <person name="Selbmann L."/>
        </authorList>
    </citation>
    <scope>NUCLEOTIDE SEQUENCE</scope>
    <source>
        <strain evidence="1">CCFEE 5737</strain>
    </source>
</reference>